<sequence>MASPARDQTQSRPQLITRETPPACKKHRWGFASTAMRRKLLRLDLNDIGKQCAQETVKPISKPSVGAERMWNWLGKQRNDKIDYSHSEKLDHDEAEGIDIFLFFIKTVNHQDVHGKKDRTQKNEQIPGRKPCPITFSRQAGQSQKGENAADDRPFSHRLATPKKDRDAKNMALQALLFHVCIGVLISISWALSFILIGIPFLI</sequence>
<gene>
    <name evidence="3" type="ORF">PHYPADRAFT_103547</name>
</gene>
<reference evidence="3" key="1">
    <citation type="journal article" date="2008" name="Science">
        <title>The Physcomitrella genome reveals evolutionary insights into the conquest of land by plants.</title>
        <authorList>
            <person name="Rensing S."/>
            <person name="Lang D."/>
            <person name="Zimmer A."/>
            <person name="Terry A."/>
            <person name="Salamov A."/>
            <person name="Shapiro H."/>
            <person name="Nishiyama T."/>
            <person name="Perroud P.-F."/>
            <person name="Lindquist E."/>
            <person name="Kamisugi Y."/>
            <person name="Tanahashi T."/>
            <person name="Sakakibara K."/>
            <person name="Fujita T."/>
            <person name="Oishi K."/>
            <person name="Shin-I T."/>
            <person name="Kuroki Y."/>
            <person name="Toyoda A."/>
            <person name="Suzuki Y."/>
            <person name="Hashimoto A."/>
            <person name="Yamaguchi K."/>
            <person name="Sugano A."/>
            <person name="Kohara Y."/>
            <person name="Fujiyama A."/>
            <person name="Anterola A."/>
            <person name="Aoki S."/>
            <person name="Ashton N."/>
            <person name="Barbazuk W.B."/>
            <person name="Barker E."/>
            <person name="Bennetzen J."/>
            <person name="Bezanilla M."/>
            <person name="Blankenship R."/>
            <person name="Cho S.H."/>
            <person name="Dutcher S."/>
            <person name="Estelle M."/>
            <person name="Fawcett J.A."/>
            <person name="Gundlach H."/>
            <person name="Hanada K."/>
            <person name="Heyl A."/>
            <person name="Hicks K.A."/>
            <person name="Hugh J."/>
            <person name="Lohr M."/>
            <person name="Mayer K."/>
            <person name="Melkozernov A."/>
            <person name="Murata T."/>
            <person name="Nelson D."/>
            <person name="Pils B."/>
            <person name="Prigge M."/>
            <person name="Reiss B."/>
            <person name="Renner T."/>
            <person name="Rombauts S."/>
            <person name="Rushton P."/>
            <person name="Sanderfoot A."/>
            <person name="Schween G."/>
            <person name="Shiu S.-H."/>
            <person name="Stueber K."/>
            <person name="Theodoulou F.L."/>
            <person name="Tu H."/>
            <person name="Van de Peer Y."/>
            <person name="Verrier P.J."/>
            <person name="Waters E."/>
            <person name="Wood A."/>
            <person name="Yang L."/>
            <person name="Cove D."/>
            <person name="Cuming A."/>
            <person name="Hasebe M."/>
            <person name="Lucas S."/>
            <person name="Mishler D.B."/>
            <person name="Reski R."/>
            <person name="Grigoriev I."/>
            <person name="Quatrano R.S."/>
            <person name="Boore J.L."/>
        </authorList>
    </citation>
    <scope>NUCLEOTIDE SEQUENCE [LARGE SCALE GENOMIC DNA]</scope>
</reference>
<proteinExistence type="predicted"/>
<evidence type="ECO:0000313" key="3">
    <source>
        <dbReference type="EMBL" id="EDQ48602.1"/>
    </source>
</evidence>
<keyword evidence="2" id="KW-1133">Transmembrane helix</keyword>
<feature type="non-terminal residue" evidence="3">
    <location>
        <position position="203"/>
    </location>
</feature>
<accession>A9U6V1</accession>
<protein>
    <submittedName>
        <fullName evidence="3">Predicted protein</fullName>
    </submittedName>
</protein>
<evidence type="ECO:0000256" key="2">
    <source>
        <dbReference type="SAM" id="Phobius"/>
    </source>
</evidence>
<feature type="region of interest" description="Disordered" evidence="1">
    <location>
        <begin position="114"/>
        <end position="163"/>
    </location>
</feature>
<dbReference type="EMBL" id="DS546217">
    <property type="protein sequence ID" value="EDQ48602.1"/>
    <property type="molecule type" value="Genomic_DNA"/>
</dbReference>
<organism>
    <name type="scientific">Physcomitrium patens</name>
    <name type="common">Spreading-leaved earth moss</name>
    <name type="synonym">Physcomitrella patens</name>
    <dbReference type="NCBI Taxonomy" id="3218"/>
    <lineage>
        <taxon>Eukaryota</taxon>
        <taxon>Viridiplantae</taxon>
        <taxon>Streptophyta</taxon>
        <taxon>Embryophyta</taxon>
        <taxon>Bryophyta</taxon>
        <taxon>Bryophytina</taxon>
        <taxon>Bryopsida</taxon>
        <taxon>Funariidae</taxon>
        <taxon>Funariales</taxon>
        <taxon>Funariaceae</taxon>
        <taxon>Physcomitrium</taxon>
    </lineage>
</organism>
<feature type="compositionally biased region" description="Polar residues" evidence="1">
    <location>
        <begin position="136"/>
        <end position="146"/>
    </location>
</feature>
<evidence type="ECO:0000256" key="1">
    <source>
        <dbReference type="SAM" id="MobiDB-lite"/>
    </source>
</evidence>
<feature type="transmembrane region" description="Helical" evidence="2">
    <location>
        <begin position="176"/>
        <end position="202"/>
    </location>
</feature>
<dbReference type="AlphaFoldDB" id="A9U6V1"/>
<name>A9U6V1_PHYPA</name>
<keyword evidence="2" id="KW-0472">Membrane</keyword>
<keyword evidence="2" id="KW-0812">Transmembrane</keyword>